<evidence type="ECO:0000256" key="2">
    <source>
        <dbReference type="ARBA" id="ARBA00001946"/>
    </source>
</evidence>
<dbReference type="Pfam" id="PF00391">
    <property type="entry name" value="PEP-utilizers"/>
    <property type="match status" value="1"/>
</dbReference>
<evidence type="ECO:0000256" key="9">
    <source>
        <dbReference type="ARBA" id="ARBA00022597"/>
    </source>
</evidence>
<evidence type="ECO:0000256" key="10">
    <source>
        <dbReference type="ARBA" id="ARBA00022679"/>
    </source>
</evidence>
<proteinExistence type="inferred from homology"/>
<dbReference type="EMBL" id="LR134167">
    <property type="protein sequence ID" value="VEB24427.1"/>
    <property type="molecule type" value="Genomic_DNA"/>
</dbReference>
<evidence type="ECO:0000259" key="23">
    <source>
        <dbReference type="Pfam" id="PF05524"/>
    </source>
</evidence>
<name>A0A3S4J9S7_AVIVO</name>
<dbReference type="InterPro" id="IPR040442">
    <property type="entry name" value="Pyrv_kinase-like_dom_sf"/>
</dbReference>
<dbReference type="InterPro" id="IPR006318">
    <property type="entry name" value="PTS_EI-like"/>
</dbReference>
<feature type="binding site" evidence="18">
    <location>
        <position position="332"/>
    </location>
    <ligand>
        <name>phosphoenolpyruvate</name>
        <dbReference type="ChEBI" id="CHEBI:58702"/>
    </ligand>
</feature>
<dbReference type="NCBIfam" id="NF008382">
    <property type="entry name" value="PRK11177.1"/>
    <property type="match status" value="1"/>
</dbReference>
<feature type="binding site" evidence="18">
    <location>
        <position position="465"/>
    </location>
    <ligand>
        <name>phosphoenolpyruvate</name>
        <dbReference type="ChEBI" id="CHEBI:58702"/>
    </ligand>
</feature>
<evidence type="ECO:0000256" key="11">
    <source>
        <dbReference type="ARBA" id="ARBA00022683"/>
    </source>
</evidence>
<dbReference type="SUPFAM" id="SSF51621">
    <property type="entry name" value="Phosphoenolpyruvate/pyruvate domain"/>
    <property type="match status" value="1"/>
</dbReference>
<evidence type="ECO:0000259" key="21">
    <source>
        <dbReference type="Pfam" id="PF00391"/>
    </source>
</evidence>
<dbReference type="NCBIfam" id="TIGR01417">
    <property type="entry name" value="PTS_I_fam"/>
    <property type="match status" value="1"/>
</dbReference>
<keyword evidence="12 16" id="KW-0479">Metal-binding</keyword>
<feature type="binding site" evidence="19">
    <location>
        <position position="431"/>
    </location>
    <ligand>
        <name>Mg(2+)</name>
        <dbReference type="ChEBI" id="CHEBI:18420"/>
    </ligand>
</feature>
<keyword evidence="20" id="KW-0175">Coiled coil</keyword>
<dbReference type="GO" id="GO:0016301">
    <property type="term" value="F:kinase activity"/>
    <property type="evidence" value="ECO:0007669"/>
    <property type="project" value="UniProtKB-KW"/>
</dbReference>
<dbReference type="FunFam" id="1.10.274.10:FF:000001">
    <property type="entry name" value="Phosphoenolpyruvate-protein phosphotransferase"/>
    <property type="match status" value="1"/>
</dbReference>
<dbReference type="InterPro" id="IPR018274">
    <property type="entry name" value="PEP_util_AS"/>
</dbReference>
<dbReference type="InterPro" id="IPR008279">
    <property type="entry name" value="PEP-util_enz_mobile_dom"/>
</dbReference>
<feature type="binding site" evidence="18">
    <location>
        <position position="296"/>
    </location>
    <ligand>
        <name>phosphoenolpyruvate</name>
        <dbReference type="ChEBI" id="CHEBI:58702"/>
    </ligand>
</feature>
<dbReference type="Pfam" id="PF02896">
    <property type="entry name" value="PEP-utilizers_C"/>
    <property type="match status" value="1"/>
</dbReference>
<dbReference type="PIRSF" id="PIRSF000732">
    <property type="entry name" value="PTS_enzyme_I"/>
    <property type="match status" value="1"/>
</dbReference>
<evidence type="ECO:0000256" key="5">
    <source>
        <dbReference type="ARBA" id="ARBA00012232"/>
    </source>
</evidence>
<dbReference type="AlphaFoldDB" id="A0A3S4J9S7"/>
<evidence type="ECO:0000256" key="17">
    <source>
        <dbReference type="PIRSR" id="PIRSR000732-1"/>
    </source>
</evidence>
<reference evidence="24 25" key="1">
    <citation type="submission" date="2018-12" db="EMBL/GenBank/DDBJ databases">
        <authorList>
            <consortium name="Pathogen Informatics"/>
        </authorList>
    </citation>
    <scope>NUCLEOTIDE SEQUENCE [LARGE SCALE GENOMIC DNA]</scope>
    <source>
        <strain evidence="24 25">NCTC3438</strain>
    </source>
</reference>
<dbReference type="InterPro" id="IPR036618">
    <property type="entry name" value="PtsI_HPr-bd_sf"/>
</dbReference>
<accession>A0A3S4J9S7</accession>
<keyword evidence="13 16" id="KW-0418">Kinase</keyword>
<dbReference type="OrthoDB" id="9765468at2"/>
<dbReference type="InterPro" id="IPR024692">
    <property type="entry name" value="PTS_EI"/>
</dbReference>
<evidence type="ECO:0000256" key="14">
    <source>
        <dbReference type="ARBA" id="ARBA00022842"/>
    </source>
</evidence>
<keyword evidence="24" id="KW-0670">Pyruvate</keyword>
<feature type="binding site" evidence="19">
    <location>
        <position position="455"/>
    </location>
    <ligand>
        <name>Mg(2+)</name>
        <dbReference type="ChEBI" id="CHEBI:18420"/>
    </ligand>
</feature>
<evidence type="ECO:0000256" key="18">
    <source>
        <dbReference type="PIRSR" id="PIRSR000732-2"/>
    </source>
</evidence>
<dbReference type="GO" id="GO:0008965">
    <property type="term" value="F:phosphoenolpyruvate-protein phosphotransferase activity"/>
    <property type="evidence" value="ECO:0007669"/>
    <property type="project" value="UniProtKB-EC"/>
</dbReference>
<gene>
    <name evidence="24" type="primary">ptsI</name>
    <name evidence="24" type="ORF">NCTC3438_01512</name>
</gene>
<feature type="domain" description="PEP-utilising enzyme mobile" evidence="21">
    <location>
        <begin position="153"/>
        <end position="223"/>
    </location>
</feature>
<comment type="catalytic activity">
    <reaction evidence="1 16">
        <text>L-histidyl-[protein] + phosphoenolpyruvate = N(pros)-phospho-L-histidyl-[protein] + pyruvate</text>
        <dbReference type="Rhea" id="RHEA:23880"/>
        <dbReference type="Rhea" id="RHEA-COMP:9745"/>
        <dbReference type="Rhea" id="RHEA-COMP:9746"/>
        <dbReference type="ChEBI" id="CHEBI:15361"/>
        <dbReference type="ChEBI" id="CHEBI:29979"/>
        <dbReference type="ChEBI" id="CHEBI:58702"/>
        <dbReference type="ChEBI" id="CHEBI:64837"/>
        <dbReference type="EC" id="2.7.3.9"/>
    </reaction>
</comment>
<comment type="function">
    <text evidence="16">General (non sugar-specific) component of the phosphoenolpyruvate-dependent sugar phosphotransferase system (sugar PTS). This major carbohydrate active-transport system catalyzes the phosphorylation of incoming sugar substrates concomitantly with their translocation across the cell membrane. Enzyme I transfers the phosphoryl group from phosphoenolpyruvate (PEP) to the phosphoryl carrier protein (HPr).</text>
</comment>
<evidence type="ECO:0000256" key="3">
    <source>
        <dbReference type="ARBA" id="ARBA00004496"/>
    </source>
</evidence>
<dbReference type="PRINTS" id="PR01736">
    <property type="entry name" value="PHPHTRNFRASE"/>
</dbReference>
<evidence type="ECO:0000256" key="16">
    <source>
        <dbReference type="PIRNR" id="PIRNR000732"/>
    </source>
</evidence>
<evidence type="ECO:0000256" key="4">
    <source>
        <dbReference type="ARBA" id="ARBA00007837"/>
    </source>
</evidence>
<evidence type="ECO:0000256" key="6">
    <source>
        <dbReference type="ARBA" id="ARBA00016544"/>
    </source>
</evidence>
<keyword evidence="14 16" id="KW-0460">Magnesium</keyword>
<dbReference type="InterPro" id="IPR036637">
    <property type="entry name" value="Phosphohistidine_dom_sf"/>
</dbReference>
<dbReference type="PANTHER" id="PTHR46244:SF6">
    <property type="entry name" value="PHOSPHOENOLPYRUVATE-PROTEIN PHOSPHOTRANSFERASE"/>
    <property type="match status" value="1"/>
</dbReference>
<comment type="subcellular location">
    <subcellularLocation>
        <location evidence="3 16">Cytoplasm</location>
    </subcellularLocation>
</comment>
<evidence type="ECO:0000256" key="8">
    <source>
        <dbReference type="ARBA" id="ARBA00022490"/>
    </source>
</evidence>
<dbReference type="InterPro" id="IPR000121">
    <property type="entry name" value="PEP_util_C"/>
</dbReference>
<dbReference type="SUPFAM" id="SSF52009">
    <property type="entry name" value="Phosphohistidine domain"/>
    <property type="match status" value="1"/>
</dbReference>
<dbReference type="Gene3D" id="3.50.30.10">
    <property type="entry name" value="Phosphohistidine domain"/>
    <property type="match status" value="1"/>
</dbReference>
<dbReference type="PANTHER" id="PTHR46244">
    <property type="entry name" value="PHOSPHOENOLPYRUVATE-PROTEIN PHOSPHOTRANSFERASE"/>
    <property type="match status" value="1"/>
</dbReference>
<evidence type="ECO:0000256" key="15">
    <source>
        <dbReference type="ARBA" id="ARBA00033235"/>
    </source>
</evidence>
<dbReference type="Pfam" id="PF05524">
    <property type="entry name" value="PEP-utilisers_N"/>
    <property type="match status" value="1"/>
</dbReference>
<dbReference type="Gene3D" id="1.10.274.10">
    <property type="entry name" value="PtsI, HPr-binding domain"/>
    <property type="match status" value="1"/>
</dbReference>
<feature type="active site" description="Tele-phosphohistidine intermediate" evidence="17">
    <location>
        <position position="189"/>
    </location>
</feature>
<evidence type="ECO:0000256" key="20">
    <source>
        <dbReference type="SAM" id="Coils"/>
    </source>
</evidence>
<feature type="domain" description="Phosphotransferase system enzyme I N-terminal" evidence="23">
    <location>
        <begin position="3"/>
        <end position="126"/>
    </location>
</feature>
<evidence type="ECO:0000259" key="22">
    <source>
        <dbReference type="Pfam" id="PF02896"/>
    </source>
</evidence>
<dbReference type="InterPro" id="IPR023151">
    <property type="entry name" value="PEP_util_CS"/>
</dbReference>
<protein>
    <recommendedName>
        <fullName evidence="6 16">Phosphoenolpyruvate-protein phosphotransferase</fullName>
        <ecNumber evidence="5 16">2.7.3.9</ecNumber>
    </recommendedName>
    <alternativeName>
        <fullName evidence="15 16">Phosphotransferase system, enzyme I</fullName>
    </alternativeName>
</protein>
<comment type="cofactor">
    <cofactor evidence="2 16 19">
        <name>Mg(2+)</name>
        <dbReference type="ChEBI" id="CHEBI:18420"/>
    </cofactor>
</comment>
<evidence type="ECO:0000256" key="12">
    <source>
        <dbReference type="ARBA" id="ARBA00022723"/>
    </source>
</evidence>
<feature type="binding site" evidence="18">
    <location>
        <begin position="454"/>
        <end position="455"/>
    </location>
    <ligand>
        <name>phosphoenolpyruvate</name>
        <dbReference type="ChEBI" id="CHEBI:58702"/>
    </ligand>
</feature>
<dbReference type="GO" id="GO:0046872">
    <property type="term" value="F:metal ion binding"/>
    <property type="evidence" value="ECO:0007669"/>
    <property type="project" value="UniProtKB-KW"/>
</dbReference>
<dbReference type="FunFam" id="3.50.30.10:FF:000001">
    <property type="entry name" value="Phosphoenolpyruvate-protein phosphotransferase"/>
    <property type="match status" value="1"/>
</dbReference>
<dbReference type="InterPro" id="IPR050499">
    <property type="entry name" value="PEP-utilizing_PTS_enzyme"/>
</dbReference>
<organism evidence="24 25">
    <name type="scientific">Avibacterium volantium</name>
    <name type="common">Pasteurella volantium</name>
    <dbReference type="NCBI Taxonomy" id="762"/>
    <lineage>
        <taxon>Bacteria</taxon>
        <taxon>Pseudomonadati</taxon>
        <taxon>Pseudomonadota</taxon>
        <taxon>Gammaproteobacteria</taxon>
        <taxon>Pasteurellales</taxon>
        <taxon>Pasteurellaceae</taxon>
        <taxon>Avibacterium</taxon>
    </lineage>
</organism>
<dbReference type="SUPFAM" id="SSF47831">
    <property type="entry name" value="Enzyme I of the PEP:sugar phosphotransferase system HPr-binding (sub)domain"/>
    <property type="match status" value="1"/>
</dbReference>
<feature type="active site" description="Proton donor" evidence="17">
    <location>
        <position position="502"/>
    </location>
</feature>
<dbReference type="GO" id="GO:0005737">
    <property type="term" value="C:cytoplasm"/>
    <property type="evidence" value="ECO:0007669"/>
    <property type="project" value="UniProtKB-SubCell"/>
</dbReference>
<keyword evidence="7 16" id="KW-0813">Transport</keyword>
<dbReference type="Proteomes" id="UP000268198">
    <property type="component" value="Chromosome"/>
</dbReference>
<keyword evidence="25" id="KW-1185">Reference proteome</keyword>
<evidence type="ECO:0000313" key="25">
    <source>
        <dbReference type="Proteomes" id="UP000268198"/>
    </source>
</evidence>
<dbReference type="PROSITE" id="PS00742">
    <property type="entry name" value="PEP_ENZYMES_2"/>
    <property type="match status" value="1"/>
</dbReference>
<dbReference type="GO" id="GO:0009401">
    <property type="term" value="P:phosphoenolpyruvate-dependent sugar phosphotransferase system"/>
    <property type="evidence" value="ECO:0007669"/>
    <property type="project" value="UniProtKB-KW"/>
</dbReference>
<feature type="domain" description="PEP-utilising enzyme C-terminal" evidence="22">
    <location>
        <begin position="250"/>
        <end position="541"/>
    </location>
</feature>
<dbReference type="InterPro" id="IPR008731">
    <property type="entry name" value="PTS_EIN"/>
</dbReference>
<evidence type="ECO:0000256" key="7">
    <source>
        <dbReference type="ARBA" id="ARBA00022448"/>
    </source>
</evidence>
<evidence type="ECO:0000256" key="19">
    <source>
        <dbReference type="PIRSR" id="PIRSR000732-3"/>
    </source>
</evidence>
<evidence type="ECO:0000256" key="1">
    <source>
        <dbReference type="ARBA" id="ARBA00000683"/>
    </source>
</evidence>
<dbReference type="KEGG" id="avt:NCTC3438_01512"/>
<evidence type="ECO:0000313" key="24">
    <source>
        <dbReference type="EMBL" id="VEB24427.1"/>
    </source>
</evidence>
<sequence>MISGIPASPGIVFGKALVLKEEKIVLDTQKIQDDQVEAEVARFYQGRNAAVEQLTAIKDRAYASLGEDKAAIFEGHLMILEDEELEEEIIDYLRSNKVNAGVAASTIIDQQVAMLSEIDDEYLKERAGDIRDIGNRLIKNILGMHIVDLGEINEEAILVAYDLTPSETAQLNLDKVLGFITDIGGRTSHTSIMARSLELPAIVGTNTVTQQVNTGDFLILDAVNNRVYVNPSQEEIDRLKALEAQLAEEKAELAKLKDLPALTLDGHRVDVVANIGTIRDVEGADRNGAEGVGLYRTEFLFMDRDQLPTEEEQFIAYKEVVEAMNGRLVVLRTMDIGGDKELPYLNLPKEMNPFLGWRAIRIALDRKEILHAQLRAVLRASAFGKLAVMFPMIISVEEIRTLKAEIEVLKAQLRNEGKAFDENIQIGVMVETPSAAVNAKFLAKEVDFFSIGTNDLTQYTLAVDRGNELISHLYNPMTPSVLSLIKQVIDASHAEGKWTGMCGELAGDERATLLLLGMGLDEFSMSAISVPRIKKLIRNVNYQDAKLLADKALEQPTAADIEKLVADFLAENALN</sequence>
<keyword evidence="9 16" id="KW-0762">Sugar transport</keyword>
<dbReference type="PROSITE" id="PS00370">
    <property type="entry name" value="PEP_ENZYMES_PHOS_SITE"/>
    <property type="match status" value="1"/>
</dbReference>
<evidence type="ECO:0000256" key="13">
    <source>
        <dbReference type="ARBA" id="ARBA00022777"/>
    </source>
</evidence>
<comment type="similarity">
    <text evidence="4 16">Belongs to the PEP-utilizing enzyme family.</text>
</comment>
<dbReference type="FunFam" id="3.20.20.60:FF:000007">
    <property type="entry name" value="Phosphoenolpyruvate-protein phosphotransferase"/>
    <property type="match status" value="1"/>
</dbReference>
<feature type="coiled-coil region" evidence="20">
    <location>
        <begin position="232"/>
        <end position="259"/>
    </location>
</feature>
<keyword evidence="11 16" id="KW-0598">Phosphotransferase system</keyword>
<dbReference type="Gene3D" id="3.20.20.60">
    <property type="entry name" value="Phosphoenolpyruvate-binding domains"/>
    <property type="match status" value="1"/>
</dbReference>
<dbReference type="InterPro" id="IPR015813">
    <property type="entry name" value="Pyrv/PenolPyrv_kinase-like_dom"/>
</dbReference>
<keyword evidence="10 16" id="KW-0808">Transferase</keyword>
<dbReference type="RefSeq" id="WP_126372575.1">
    <property type="nucleotide sequence ID" value="NZ_LR134167.1"/>
</dbReference>
<dbReference type="EC" id="2.7.3.9" evidence="5 16"/>
<keyword evidence="8 16" id="KW-0963">Cytoplasm</keyword>